<feature type="region of interest" description="Disordered" evidence="2">
    <location>
        <begin position="1"/>
        <end position="92"/>
    </location>
</feature>
<evidence type="ECO:0000256" key="1">
    <source>
        <dbReference type="SAM" id="Coils"/>
    </source>
</evidence>
<name>A0A0F9WEP5_9ZZZZ</name>
<feature type="compositionally biased region" description="Acidic residues" evidence="2">
    <location>
        <begin position="1"/>
        <end position="20"/>
    </location>
</feature>
<gene>
    <name evidence="3" type="ORF">LCGC14_0367290</name>
</gene>
<sequence>MSEVEQFDVDQDEKDEEQEETFIAIEDAPEGEEQQDDEKDEKDDARLGGGREEDDEDKGKKSRREDGRTRRQRQRKAKERTDRELTFLRGRNETLERRFSELEANVDARVTGSELANVEQGISKSRSDLTIANQVIAKAIEEQKGADVAEAMEHRDNIRDNIRDLESAREYLTDEDNRRTGEVQPKLDPRHVAHAQSFMVDNDWWDPLGRDDDSRSVLRIDGLLVREGFDPTSKDYWDELRERVEKDLPHHFDAEDDEDDKDDDADTKGNKGKQRRSRGPTFRTGGRERSLKDNEVYISPERKDAMIEAGIWDDPVARNKMLKRYSEYDRDAAAQGSN</sequence>
<keyword evidence="1" id="KW-0175">Coiled coil</keyword>
<feature type="region of interest" description="Disordered" evidence="2">
    <location>
        <begin position="248"/>
        <end position="300"/>
    </location>
</feature>
<evidence type="ECO:0000256" key="2">
    <source>
        <dbReference type="SAM" id="MobiDB-lite"/>
    </source>
</evidence>
<dbReference type="AlphaFoldDB" id="A0A0F9WEP5"/>
<dbReference type="EMBL" id="LAZR01000290">
    <property type="protein sequence ID" value="KKN76758.1"/>
    <property type="molecule type" value="Genomic_DNA"/>
</dbReference>
<feature type="compositionally biased region" description="Acidic residues" evidence="2">
    <location>
        <begin position="254"/>
        <end position="265"/>
    </location>
</feature>
<evidence type="ECO:0000313" key="3">
    <source>
        <dbReference type="EMBL" id="KKN76758.1"/>
    </source>
</evidence>
<accession>A0A0F9WEP5</accession>
<feature type="compositionally biased region" description="Acidic residues" evidence="2">
    <location>
        <begin position="27"/>
        <end position="41"/>
    </location>
</feature>
<reference evidence="3" key="1">
    <citation type="journal article" date="2015" name="Nature">
        <title>Complex archaea that bridge the gap between prokaryotes and eukaryotes.</title>
        <authorList>
            <person name="Spang A."/>
            <person name="Saw J.H."/>
            <person name="Jorgensen S.L."/>
            <person name="Zaremba-Niedzwiedzka K."/>
            <person name="Martijn J."/>
            <person name="Lind A.E."/>
            <person name="van Eijk R."/>
            <person name="Schleper C."/>
            <person name="Guy L."/>
            <person name="Ettema T.J."/>
        </authorList>
    </citation>
    <scope>NUCLEOTIDE SEQUENCE</scope>
</reference>
<organism evidence="3">
    <name type="scientific">marine sediment metagenome</name>
    <dbReference type="NCBI Taxonomy" id="412755"/>
    <lineage>
        <taxon>unclassified sequences</taxon>
        <taxon>metagenomes</taxon>
        <taxon>ecological metagenomes</taxon>
    </lineage>
</organism>
<proteinExistence type="predicted"/>
<feature type="coiled-coil region" evidence="1">
    <location>
        <begin position="148"/>
        <end position="175"/>
    </location>
</feature>
<feature type="compositionally biased region" description="Basic and acidic residues" evidence="2">
    <location>
        <begin position="285"/>
        <end position="300"/>
    </location>
</feature>
<feature type="compositionally biased region" description="Basic and acidic residues" evidence="2">
    <location>
        <begin position="42"/>
        <end position="69"/>
    </location>
</feature>
<feature type="compositionally biased region" description="Basic and acidic residues" evidence="2">
    <location>
        <begin position="79"/>
        <end position="92"/>
    </location>
</feature>
<protein>
    <submittedName>
        <fullName evidence="3">Uncharacterized protein</fullName>
    </submittedName>
</protein>
<comment type="caution">
    <text evidence="3">The sequence shown here is derived from an EMBL/GenBank/DDBJ whole genome shotgun (WGS) entry which is preliminary data.</text>
</comment>